<dbReference type="EMBL" id="JABFTP020000186">
    <property type="protein sequence ID" value="KAL3289708.1"/>
    <property type="molecule type" value="Genomic_DNA"/>
</dbReference>
<evidence type="ECO:0000313" key="2">
    <source>
        <dbReference type="Proteomes" id="UP001516400"/>
    </source>
</evidence>
<organism evidence="1 2">
    <name type="scientific">Cryptolaemus montrouzieri</name>
    <dbReference type="NCBI Taxonomy" id="559131"/>
    <lineage>
        <taxon>Eukaryota</taxon>
        <taxon>Metazoa</taxon>
        <taxon>Ecdysozoa</taxon>
        <taxon>Arthropoda</taxon>
        <taxon>Hexapoda</taxon>
        <taxon>Insecta</taxon>
        <taxon>Pterygota</taxon>
        <taxon>Neoptera</taxon>
        <taxon>Endopterygota</taxon>
        <taxon>Coleoptera</taxon>
        <taxon>Polyphaga</taxon>
        <taxon>Cucujiformia</taxon>
        <taxon>Coccinelloidea</taxon>
        <taxon>Coccinellidae</taxon>
        <taxon>Scymninae</taxon>
        <taxon>Scymnini</taxon>
        <taxon>Cryptolaemus</taxon>
    </lineage>
</organism>
<dbReference type="Gene3D" id="3.30.420.10">
    <property type="entry name" value="Ribonuclease H-like superfamily/Ribonuclease H"/>
    <property type="match status" value="1"/>
</dbReference>
<dbReference type="InterPro" id="IPR012337">
    <property type="entry name" value="RNaseH-like_sf"/>
</dbReference>
<comment type="caution">
    <text evidence="1">The sequence shown here is derived from an EMBL/GenBank/DDBJ whole genome shotgun (WGS) entry which is preliminary data.</text>
</comment>
<proteinExistence type="predicted"/>
<evidence type="ECO:0008006" key="3">
    <source>
        <dbReference type="Google" id="ProtNLM"/>
    </source>
</evidence>
<evidence type="ECO:0000313" key="1">
    <source>
        <dbReference type="EMBL" id="KAL3289708.1"/>
    </source>
</evidence>
<dbReference type="InterPro" id="IPR036397">
    <property type="entry name" value="RNaseH_sf"/>
</dbReference>
<dbReference type="Proteomes" id="UP001516400">
    <property type="component" value="Unassembled WGS sequence"/>
</dbReference>
<dbReference type="SUPFAM" id="SSF53098">
    <property type="entry name" value="Ribonuclease H-like"/>
    <property type="match status" value="1"/>
</dbReference>
<gene>
    <name evidence="1" type="ORF">HHI36_023108</name>
</gene>
<sequence>MSGIERVVTEITRRNIIRSIIISDSLIAIQKLKNTKWTADIDIRTDVTKNKLYEAKELGFNIVIIWVPSQSYIHHNDMADILANRGRLFPNSPNIKGGSQELGPEYKKIIKRKWMEEFRNLAETKGKVYFEYFKFLNLGTEGWYHGMDRP</sequence>
<accession>A0ABD2PFC4</accession>
<dbReference type="AlphaFoldDB" id="A0ABD2PFC4"/>
<name>A0ABD2PFC4_9CUCU</name>
<protein>
    <recommendedName>
        <fullName evidence="3">RNase H type-1 domain-containing protein</fullName>
    </recommendedName>
</protein>
<keyword evidence="2" id="KW-1185">Reference proteome</keyword>
<reference evidence="1 2" key="1">
    <citation type="journal article" date="2021" name="BMC Biol.">
        <title>Horizontally acquired antibacterial genes associated with adaptive radiation of ladybird beetles.</title>
        <authorList>
            <person name="Li H.S."/>
            <person name="Tang X.F."/>
            <person name="Huang Y.H."/>
            <person name="Xu Z.Y."/>
            <person name="Chen M.L."/>
            <person name="Du X.Y."/>
            <person name="Qiu B.Y."/>
            <person name="Chen P.T."/>
            <person name="Zhang W."/>
            <person name="Slipinski A."/>
            <person name="Escalona H.E."/>
            <person name="Waterhouse R.M."/>
            <person name="Zwick A."/>
            <person name="Pang H."/>
        </authorList>
    </citation>
    <scope>NUCLEOTIDE SEQUENCE [LARGE SCALE GENOMIC DNA]</scope>
    <source>
        <strain evidence="1">SYSU2018</strain>
    </source>
</reference>